<dbReference type="GO" id="GO:0000172">
    <property type="term" value="C:ribonuclease MRP complex"/>
    <property type="evidence" value="ECO:0007669"/>
    <property type="project" value="InterPro"/>
</dbReference>
<evidence type="ECO:0000259" key="6">
    <source>
        <dbReference type="Pfam" id="PF08170"/>
    </source>
</evidence>
<comment type="subcellular location">
    <subcellularLocation>
        <location evidence="1">Nucleus</location>
    </subcellularLocation>
</comment>
<feature type="compositionally biased region" description="Basic and acidic residues" evidence="4">
    <location>
        <begin position="167"/>
        <end position="188"/>
    </location>
</feature>
<feature type="region of interest" description="Disordered" evidence="4">
    <location>
        <begin position="162"/>
        <end position="195"/>
    </location>
</feature>
<feature type="domain" description="POP1 C-terminal" evidence="7">
    <location>
        <begin position="787"/>
        <end position="935"/>
    </location>
</feature>
<organism evidence="8 9">
    <name type="scientific">Elasticomyces elasticus</name>
    <dbReference type="NCBI Taxonomy" id="574655"/>
    <lineage>
        <taxon>Eukaryota</taxon>
        <taxon>Fungi</taxon>
        <taxon>Dikarya</taxon>
        <taxon>Ascomycota</taxon>
        <taxon>Pezizomycotina</taxon>
        <taxon>Dothideomycetes</taxon>
        <taxon>Dothideomycetidae</taxon>
        <taxon>Mycosphaerellales</taxon>
        <taxon>Teratosphaeriaceae</taxon>
        <taxon>Elasticomyces</taxon>
    </lineage>
</organism>
<evidence type="ECO:0000256" key="4">
    <source>
        <dbReference type="SAM" id="MobiDB-lite"/>
    </source>
</evidence>
<feature type="compositionally biased region" description="Basic residues" evidence="4">
    <location>
        <begin position="830"/>
        <end position="841"/>
    </location>
</feature>
<dbReference type="InterPro" id="IPR009723">
    <property type="entry name" value="Pop1_N"/>
</dbReference>
<dbReference type="PANTHER" id="PTHR22731">
    <property type="entry name" value="RIBONUCLEASES P/MRP PROTEIN SUBUNIT POP1"/>
    <property type="match status" value="1"/>
</dbReference>
<evidence type="ECO:0000256" key="3">
    <source>
        <dbReference type="ARBA" id="ARBA00023242"/>
    </source>
</evidence>
<feature type="region of interest" description="Disordered" evidence="4">
    <location>
        <begin position="1"/>
        <end position="44"/>
    </location>
</feature>
<evidence type="ECO:0000256" key="1">
    <source>
        <dbReference type="ARBA" id="ARBA00004123"/>
    </source>
</evidence>
<evidence type="ECO:0000259" key="5">
    <source>
        <dbReference type="Pfam" id="PF06978"/>
    </source>
</evidence>
<dbReference type="Proteomes" id="UP001310594">
    <property type="component" value="Unassembled WGS sequence"/>
</dbReference>
<feature type="domain" description="Pop1 N-terminal" evidence="5">
    <location>
        <begin position="73"/>
        <end position="288"/>
    </location>
</feature>
<name>A0AAN7WNS9_9PEZI</name>
<dbReference type="EC" id="3.1.26.5" evidence="8"/>
<dbReference type="PANTHER" id="PTHR22731:SF3">
    <property type="entry name" value="RIBONUCLEASES P_MRP PROTEIN SUBUNIT POP1"/>
    <property type="match status" value="1"/>
</dbReference>
<dbReference type="Pfam" id="PF08170">
    <property type="entry name" value="POPLD"/>
    <property type="match status" value="1"/>
</dbReference>
<comment type="caution">
    <text evidence="8">The sequence shown here is derived from an EMBL/GenBank/DDBJ whole genome shotgun (WGS) entry which is preliminary data.</text>
</comment>
<dbReference type="GO" id="GO:0001682">
    <property type="term" value="P:tRNA 5'-leader removal"/>
    <property type="evidence" value="ECO:0007669"/>
    <property type="project" value="InterPro"/>
</dbReference>
<proteinExistence type="predicted"/>
<dbReference type="InterPro" id="IPR012590">
    <property type="entry name" value="POPLD_dom"/>
</dbReference>
<dbReference type="AlphaFoldDB" id="A0AAN7WNS9"/>
<keyword evidence="3" id="KW-0539">Nucleus</keyword>
<evidence type="ECO:0000259" key="7">
    <source>
        <dbReference type="Pfam" id="PF22770"/>
    </source>
</evidence>
<feature type="region of interest" description="Disordered" evidence="4">
    <location>
        <begin position="829"/>
        <end position="849"/>
    </location>
</feature>
<keyword evidence="8" id="KW-0378">Hydrolase</keyword>
<dbReference type="GO" id="GO:0005655">
    <property type="term" value="C:nucleolar ribonuclease P complex"/>
    <property type="evidence" value="ECO:0007669"/>
    <property type="project" value="InterPro"/>
</dbReference>
<dbReference type="GO" id="GO:0004526">
    <property type="term" value="F:ribonuclease P activity"/>
    <property type="evidence" value="ECO:0007669"/>
    <property type="project" value="UniProtKB-EC"/>
</dbReference>
<dbReference type="InterPro" id="IPR055079">
    <property type="entry name" value="POP1_C"/>
</dbReference>
<evidence type="ECO:0000256" key="2">
    <source>
        <dbReference type="ARBA" id="ARBA00022694"/>
    </source>
</evidence>
<feature type="domain" description="POPLD" evidence="6">
    <location>
        <begin position="584"/>
        <end position="689"/>
    </location>
</feature>
<accession>A0AAN7WNS9</accession>
<dbReference type="Pfam" id="PF22770">
    <property type="entry name" value="POP1_C"/>
    <property type="match status" value="1"/>
</dbReference>
<protein>
    <submittedName>
        <fullName evidence="8">Ribonucleases P/MRP protein subunit pop1</fullName>
        <ecNumber evidence="8">3.1.26.5</ecNumber>
    </submittedName>
</protein>
<reference evidence="8" key="1">
    <citation type="submission" date="2023-08" db="EMBL/GenBank/DDBJ databases">
        <title>Black Yeasts Isolated from many extreme environments.</title>
        <authorList>
            <person name="Coleine C."/>
            <person name="Stajich J.E."/>
            <person name="Selbmann L."/>
        </authorList>
    </citation>
    <scope>NUCLEOTIDE SEQUENCE</scope>
    <source>
        <strain evidence="8">CCFEE 5810</strain>
    </source>
</reference>
<evidence type="ECO:0000313" key="9">
    <source>
        <dbReference type="Proteomes" id="UP001310594"/>
    </source>
</evidence>
<evidence type="ECO:0000313" key="8">
    <source>
        <dbReference type="EMBL" id="KAK5703915.1"/>
    </source>
</evidence>
<dbReference type="Pfam" id="PF06978">
    <property type="entry name" value="POP1_N"/>
    <property type="match status" value="1"/>
</dbReference>
<dbReference type="EMBL" id="JAVRQU010000004">
    <property type="protein sequence ID" value="KAK5703915.1"/>
    <property type="molecule type" value="Genomic_DNA"/>
</dbReference>
<dbReference type="InterPro" id="IPR039182">
    <property type="entry name" value="Pop1"/>
</dbReference>
<gene>
    <name evidence="8" type="primary">POP1</name>
    <name evidence="8" type="ORF">LTR97_002928</name>
</gene>
<keyword evidence="2" id="KW-0819">tRNA processing</keyword>
<sequence>MAPGRPAQSPHDGGGGNNNRKRKDAPTNPQHNGPNKRFRQHIDQRQKIRIARTLSTQTTSAAFQNGALDVSSFVKSRAYEIQALENGLQRSKKALNERAFQQVPKELRRRTASHNVKRVPKRLRARAGREMAVDNTPTVTARRRKPSGHMRLRLETVKKLRALGAKRKAEKDKPKDASTTEMPSKDVQPDATTTAIKTRVPKVKKSLLATPPVPKAKFRKRQIHKSWLPTHLYHAKRARMTAPSAPLWRFAVPLTPTAKSYRPMHRASHDRGAVAWDMSYMSTIQLEGRESSILGILKAMGVAEEDLSGRKASKWRAGVRMLDAFLYERESTHELIAPVTMVWCVYDGTETVMEKRKRKVFLRVHPSAFFQLWEEVLRLAKVAKPAVSVEDLRFEIGSIEITGPGATEALLGALWPSSTVSASNGASDAAITGMDIDATSDIPRAESVGGTWQKLAGLTNPALLPQNALLGFNVQDPRLHHPPRTIALPKSDVEQHKLLELSASWPIDTAQQACDIFDRKARHLASTSLPSQKAVNRRKGLAAPGEYPQALPKDPRVPVLLYSASNATPTNSRKSRQPTAQNGSWTLLAPWKCLQPIWYSLMYYPLSTGQQPRFGGLDQKRQLAFEAGKPWFPGDFPGTKAGWNWECGDRRRREIEWRKRPRGKRVSYEKVEMGNGKKGEVGVGWACDWERLLVGPPVVEEAALAVIEDAMDVDGPAEKTGDDTASAEKAGEDTIKPTEQEKAKENIVPLQAPPKPPQLTQLSARQALALLASPEAKPAPHITLTSALVTVRLTLLTRGVPHPCARIYRLPTNDPDLRRQWQALLPSNVPHKKQKGPKHALPRLPKDASAHVVQQRLAQSLLEPPRAGEDKYPACPDEEDLVGFITTGNYDLGEGQGTGIGSLLISRVRDIGTERNLCIVRNAGTGLARLARWDVA</sequence>